<keyword evidence="1" id="KW-0812">Transmembrane</keyword>
<dbReference type="STRING" id="7395.A0A1A9V305"/>
<reference evidence="2" key="1">
    <citation type="submission" date="2020-05" db="UniProtKB">
        <authorList>
            <consortium name="EnsemblMetazoa"/>
        </authorList>
    </citation>
    <scope>IDENTIFICATION</scope>
    <source>
        <strain evidence="2">TTRI</strain>
    </source>
</reference>
<evidence type="ECO:0000313" key="2">
    <source>
        <dbReference type="EnsemblMetazoa" id="GAUT024043-PA"/>
    </source>
</evidence>
<dbReference type="AlphaFoldDB" id="A0A1A9V305"/>
<keyword evidence="3" id="KW-1185">Reference proteome</keyword>
<sequence length="103" mass="11321">MAKNGPGSFQGYNNKVVVPASAIITVRVTAPAETTTTNRTIKSRIKKSSSYGSDDEDSADQAFATYIFIYIYIHYITISFKVVLSLLVSPQSAHAALKYFAYE</sequence>
<protein>
    <submittedName>
        <fullName evidence="2">Uncharacterized protein</fullName>
    </submittedName>
</protein>
<dbReference type="EnsemblMetazoa" id="GAUT024043-RA">
    <property type="protein sequence ID" value="GAUT024043-PA"/>
    <property type="gene ID" value="GAUT024043"/>
</dbReference>
<keyword evidence="1" id="KW-1133">Transmembrane helix</keyword>
<dbReference type="Proteomes" id="UP000078200">
    <property type="component" value="Unassembled WGS sequence"/>
</dbReference>
<feature type="transmembrane region" description="Helical" evidence="1">
    <location>
        <begin position="63"/>
        <end position="88"/>
    </location>
</feature>
<proteinExistence type="predicted"/>
<keyword evidence="1" id="KW-0472">Membrane</keyword>
<accession>A0A1A9V305</accession>
<evidence type="ECO:0000313" key="3">
    <source>
        <dbReference type="Proteomes" id="UP000078200"/>
    </source>
</evidence>
<name>A0A1A9V305_GLOAU</name>
<evidence type="ECO:0000256" key="1">
    <source>
        <dbReference type="SAM" id="Phobius"/>
    </source>
</evidence>
<organism evidence="2 3">
    <name type="scientific">Glossina austeni</name>
    <name type="common">Savannah tsetse fly</name>
    <dbReference type="NCBI Taxonomy" id="7395"/>
    <lineage>
        <taxon>Eukaryota</taxon>
        <taxon>Metazoa</taxon>
        <taxon>Ecdysozoa</taxon>
        <taxon>Arthropoda</taxon>
        <taxon>Hexapoda</taxon>
        <taxon>Insecta</taxon>
        <taxon>Pterygota</taxon>
        <taxon>Neoptera</taxon>
        <taxon>Endopterygota</taxon>
        <taxon>Diptera</taxon>
        <taxon>Brachycera</taxon>
        <taxon>Muscomorpha</taxon>
        <taxon>Hippoboscoidea</taxon>
        <taxon>Glossinidae</taxon>
        <taxon>Glossina</taxon>
    </lineage>
</organism>
<dbReference type="VEuPathDB" id="VectorBase:GAUT024043"/>